<organism evidence="2 3">
    <name type="scientific">Maioricimonas rarisocia</name>
    <dbReference type="NCBI Taxonomy" id="2528026"/>
    <lineage>
        <taxon>Bacteria</taxon>
        <taxon>Pseudomonadati</taxon>
        <taxon>Planctomycetota</taxon>
        <taxon>Planctomycetia</taxon>
        <taxon>Planctomycetales</taxon>
        <taxon>Planctomycetaceae</taxon>
        <taxon>Maioricimonas</taxon>
    </lineage>
</organism>
<reference evidence="2 3" key="1">
    <citation type="submission" date="2019-02" db="EMBL/GenBank/DDBJ databases">
        <title>Deep-cultivation of Planctomycetes and their phenomic and genomic characterization uncovers novel biology.</title>
        <authorList>
            <person name="Wiegand S."/>
            <person name="Jogler M."/>
            <person name="Boedeker C."/>
            <person name="Pinto D."/>
            <person name="Vollmers J."/>
            <person name="Rivas-Marin E."/>
            <person name="Kohn T."/>
            <person name="Peeters S.H."/>
            <person name="Heuer A."/>
            <person name="Rast P."/>
            <person name="Oberbeckmann S."/>
            <person name="Bunk B."/>
            <person name="Jeske O."/>
            <person name="Meyerdierks A."/>
            <person name="Storesund J.E."/>
            <person name="Kallscheuer N."/>
            <person name="Luecker S."/>
            <person name="Lage O.M."/>
            <person name="Pohl T."/>
            <person name="Merkel B.J."/>
            <person name="Hornburger P."/>
            <person name="Mueller R.-W."/>
            <person name="Bruemmer F."/>
            <person name="Labrenz M."/>
            <person name="Spormann A.M."/>
            <person name="Op den Camp H."/>
            <person name="Overmann J."/>
            <person name="Amann R."/>
            <person name="Jetten M.S.M."/>
            <person name="Mascher T."/>
            <person name="Medema M.H."/>
            <person name="Devos D.P."/>
            <person name="Kaster A.-K."/>
            <person name="Ovreas L."/>
            <person name="Rohde M."/>
            <person name="Galperin M.Y."/>
            <person name="Jogler C."/>
        </authorList>
    </citation>
    <scope>NUCLEOTIDE SEQUENCE [LARGE SCALE GENOMIC DNA]</scope>
    <source>
        <strain evidence="2 3">Mal4</strain>
    </source>
</reference>
<evidence type="ECO:0000313" key="2">
    <source>
        <dbReference type="EMBL" id="QDU36456.1"/>
    </source>
</evidence>
<sequence>MQPRVMVGLTLVSVGILAPVWGFVSTFRMLVGAIRDANAEAGDQLPVVLAEEVQRSLLVAFGLLLGGVVVGLVGLGLTLSGLKGEDGAEQAAEGSGKSRA</sequence>
<dbReference type="Proteomes" id="UP000320496">
    <property type="component" value="Chromosome"/>
</dbReference>
<proteinExistence type="predicted"/>
<keyword evidence="1" id="KW-1133">Transmembrane helix</keyword>
<keyword evidence="1" id="KW-0812">Transmembrane</keyword>
<name>A0A517Z1T6_9PLAN</name>
<evidence type="ECO:0000313" key="3">
    <source>
        <dbReference type="Proteomes" id="UP000320496"/>
    </source>
</evidence>
<protein>
    <submittedName>
        <fullName evidence="2">Uncharacterized protein</fullName>
    </submittedName>
</protein>
<evidence type="ECO:0000256" key="1">
    <source>
        <dbReference type="SAM" id="Phobius"/>
    </source>
</evidence>
<keyword evidence="1" id="KW-0472">Membrane</keyword>
<keyword evidence="3" id="KW-1185">Reference proteome</keyword>
<dbReference type="RefSeq" id="WP_145367116.1">
    <property type="nucleotide sequence ID" value="NZ_CP036275.1"/>
</dbReference>
<dbReference type="AlphaFoldDB" id="A0A517Z1T6"/>
<feature type="transmembrane region" description="Helical" evidence="1">
    <location>
        <begin position="57"/>
        <end position="79"/>
    </location>
</feature>
<dbReference type="KEGG" id="mri:Mal4_07420"/>
<gene>
    <name evidence="2" type="ORF">Mal4_07420</name>
</gene>
<dbReference type="EMBL" id="CP036275">
    <property type="protein sequence ID" value="QDU36456.1"/>
    <property type="molecule type" value="Genomic_DNA"/>
</dbReference>
<accession>A0A517Z1T6</accession>